<feature type="compositionally biased region" description="Low complexity" evidence="10">
    <location>
        <begin position="569"/>
        <end position="580"/>
    </location>
</feature>
<sequence length="727" mass="79529">MQCLELGQLPALPAAAATTTMRHRTSATRIRKRACRRCRPRPAVDSEFESVSQTEAESRGRRTTTTATTTTTTTTTTASNPSLNLRLIGTAAAFTAAAMLHTTNALSATSLGVADPVALPLQGTATPTPTSRPMPTQASLPMPPATHELNASLLSTTAAALLAANNSRAQLEAGVAEAAGVEDWFDDVFWVLKTFVMLFIIIAAICGNLLVIISVMRVRKLRYYAIVKPLKYPICMTKRVVGIMLLNIWIPPAFLSFLPIFMGWYTTDVHEIYVRDNPTQCTFVVNKYYAIISSSISFWIPCTIMIFTYLAIFREANRQEKQLMMRHGNAMLMHRPSMQPSGEALSGSGSSKTLTLHEVEQEHTPTKDKHLIKMKREHKAARTLGIIMGTFILCWLPFFSWYTLSMTCEPCQVPDIVVSILFWIGYFNSTLNPLIYAYFNRDFREAFRNTLLCLFCNWWKDRHMPLDIDIRRSSLRYDQRAKSQQQRLAAGGYGGAGLGAGGGLAAGAKPGASAKPSVGGNLSAEDVQEIQIEIPMEYINKWNKNNNAASATASSHVAVDDDDDDDDVGSSNNDINYNNNKYKDVSNDSTIAEDWLRVASGQRQGAESKGQRARGSGITLGKTNLQTSQQWQARNSKVRGAAAAATLSIIRIAANTDTDTGLNTDTDTDTDCGLCRILVLVLRTFVCPVRVQLAGEMADSTNWGRRQTAQIAAVAVVVVVVAVAAAA</sequence>
<dbReference type="GO" id="GO:0004989">
    <property type="term" value="F:octopamine receptor activity"/>
    <property type="evidence" value="ECO:0007669"/>
    <property type="project" value="TreeGrafter"/>
</dbReference>
<evidence type="ECO:0000256" key="8">
    <source>
        <dbReference type="ARBA" id="ARBA00023170"/>
    </source>
</evidence>
<evidence type="ECO:0000313" key="13">
    <source>
        <dbReference type="EMBL" id="KAH8358786.1"/>
    </source>
</evidence>
<evidence type="ECO:0000256" key="3">
    <source>
        <dbReference type="ARBA" id="ARBA00022475"/>
    </source>
</evidence>
<organism evidence="13 14">
    <name type="scientific">Drosophila rubida</name>
    <dbReference type="NCBI Taxonomy" id="30044"/>
    <lineage>
        <taxon>Eukaryota</taxon>
        <taxon>Metazoa</taxon>
        <taxon>Ecdysozoa</taxon>
        <taxon>Arthropoda</taxon>
        <taxon>Hexapoda</taxon>
        <taxon>Insecta</taxon>
        <taxon>Pterygota</taxon>
        <taxon>Neoptera</taxon>
        <taxon>Endopterygota</taxon>
        <taxon>Diptera</taxon>
        <taxon>Brachycera</taxon>
        <taxon>Muscomorpha</taxon>
        <taxon>Ephydroidea</taxon>
        <taxon>Drosophilidae</taxon>
        <taxon>Drosophila</taxon>
    </lineage>
</organism>
<dbReference type="GO" id="GO:0071880">
    <property type="term" value="P:adenylate cyclase-activating adrenergic receptor signaling pathway"/>
    <property type="evidence" value="ECO:0007669"/>
    <property type="project" value="TreeGrafter"/>
</dbReference>
<keyword evidence="14" id="KW-1185">Reference proteome</keyword>
<keyword evidence="4 11" id="KW-0812">Transmembrane</keyword>
<keyword evidence="8" id="KW-0675">Receptor</keyword>
<evidence type="ECO:0000256" key="7">
    <source>
        <dbReference type="ARBA" id="ARBA00023136"/>
    </source>
</evidence>
<dbReference type="PROSITE" id="PS50262">
    <property type="entry name" value="G_PROTEIN_RECEP_F1_2"/>
    <property type="match status" value="1"/>
</dbReference>
<keyword evidence="9" id="KW-0807">Transducer</keyword>
<comment type="subcellular location">
    <subcellularLocation>
        <location evidence="1">Cell membrane</location>
        <topology evidence="1">Multi-pass membrane protein</topology>
    </subcellularLocation>
</comment>
<evidence type="ECO:0000256" key="1">
    <source>
        <dbReference type="ARBA" id="ARBA00004651"/>
    </source>
</evidence>
<dbReference type="PANTHER" id="PTHR24248">
    <property type="entry name" value="ADRENERGIC RECEPTOR-RELATED G-PROTEIN COUPLED RECEPTOR"/>
    <property type="match status" value="1"/>
</dbReference>
<keyword evidence="3" id="KW-1003">Cell membrane</keyword>
<feature type="region of interest" description="Disordered" evidence="10">
    <location>
        <begin position="553"/>
        <end position="581"/>
    </location>
</feature>
<feature type="transmembrane region" description="Helical" evidence="11">
    <location>
        <begin position="416"/>
        <end position="439"/>
    </location>
</feature>
<evidence type="ECO:0000256" key="2">
    <source>
        <dbReference type="ARBA" id="ARBA00010663"/>
    </source>
</evidence>
<dbReference type="Pfam" id="PF00001">
    <property type="entry name" value="7tm_1"/>
    <property type="match status" value="1"/>
</dbReference>
<feature type="compositionally biased region" description="Basic residues" evidence="10">
    <location>
        <begin position="21"/>
        <end position="40"/>
    </location>
</feature>
<evidence type="ECO:0000313" key="14">
    <source>
        <dbReference type="Proteomes" id="UP001200034"/>
    </source>
</evidence>
<dbReference type="GO" id="GO:0005886">
    <property type="term" value="C:plasma membrane"/>
    <property type="evidence" value="ECO:0007669"/>
    <property type="project" value="UniProtKB-SubCell"/>
</dbReference>
<dbReference type="EMBL" id="JAJJHW010003409">
    <property type="protein sequence ID" value="KAH8358786.1"/>
    <property type="molecule type" value="Genomic_DNA"/>
</dbReference>
<dbReference type="PANTHER" id="PTHR24248:SF187">
    <property type="entry name" value="OCTOPAMINE RECEPTOR BETA-2R"/>
    <property type="match status" value="1"/>
</dbReference>
<dbReference type="PRINTS" id="PR00237">
    <property type="entry name" value="GPCRRHODOPSN"/>
</dbReference>
<comment type="caution">
    <text evidence="13">The sequence shown here is derived from an EMBL/GenBank/DDBJ whole genome shotgun (WGS) entry which is preliminary data.</text>
</comment>
<dbReference type="SMART" id="SM01381">
    <property type="entry name" value="7TM_GPCR_Srsx"/>
    <property type="match status" value="1"/>
</dbReference>
<reference evidence="13" key="1">
    <citation type="journal article" date="2021" name="Mol. Ecol. Resour.">
        <title>Phylogenomic analyses of the genus Drosophila reveals genomic signals of climate adaptation.</title>
        <authorList>
            <person name="Li F."/>
            <person name="Rane R.V."/>
            <person name="Luria V."/>
            <person name="Xiong Z."/>
            <person name="Chen J."/>
            <person name="Li Z."/>
            <person name="Catullo R.A."/>
            <person name="Griffin P.C."/>
            <person name="Schiffer M."/>
            <person name="Pearce S."/>
            <person name="Lee S.F."/>
            <person name="McElroy K."/>
            <person name="Stocker A."/>
            <person name="Shirriffs J."/>
            <person name="Cockerell F."/>
            <person name="Coppin C."/>
            <person name="Sgro C.M."/>
            <person name="Karger A."/>
            <person name="Cain J.W."/>
            <person name="Weber J.A."/>
            <person name="Santpere G."/>
            <person name="Kirschner M.W."/>
            <person name="Hoffmann A.A."/>
            <person name="Oakeshott J.G."/>
            <person name="Zhang G."/>
        </authorList>
    </citation>
    <scope>NUCLEOTIDE SEQUENCE</scope>
    <source>
        <strain evidence="13">BGI-SZ-2011g</strain>
    </source>
</reference>
<proteinExistence type="inferred from homology"/>
<name>A0AAD4JU42_9MUSC</name>
<feature type="transmembrane region" description="Helical" evidence="11">
    <location>
        <begin position="195"/>
        <end position="219"/>
    </location>
</feature>
<comment type="similarity">
    <text evidence="2">Belongs to the G-protein coupled receptor 1 family.</text>
</comment>
<keyword evidence="5 11" id="KW-1133">Transmembrane helix</keyword>
<feature type="region of interest" description="Disordered" evidence="10">
    <location>
        <begin position="17"/>
        <end position="80"/>
    </location>
</feature>
<feature type="transmembrane region" description="Helical" evidence="11">
    <location>
        <begin position="383"/>
        <end position="404"/>
    </location>
</feature>
<dbReference type="GO" id="GO:0043410">
    <property type="term" value="P:positive regulation of MAPK cascade"/>
    <property type="evidence" value="ECO:0007669"/>
    <property type="project" value="TreeGrafter"/>
</dbReference>
<gene>
    <name evidence="13" type="ORF">KR093_002507</name>
</gene>
<dbReference type="InterPro" id="IPR000276">
    <property type="entry name" value="GPCR_Rhodpsn"/>
</dbReference>
<dbReference type="AlphaFoldDB" id="A0AAD4JU42"/>
<evidence type="ECO:0000256" key="9">
    <source>
        <dbReference type="ARBA" id="ARBA00023224"/>
    </source>
</evidence>
<feature type="transmembrane region" description="Helical" evidence="11">
    <location>
        <begin position="709"/>
        <end position="726"/>
    </location>
</feature>
<accession>A0AAD4JU42</accession>
<dbReference type="Proteomes" id="UP001200034">
    <property type="component" value="Unassembled WGS sequence"/>
</dbReference>
<dbReference type="Gene3D" id="1.20.1070.10">
    <property type="entry name" value="Rhodopsin 7-helix transmembrane proteins"/>
    <property type="match status" value="1"/>
</dbReference>
<evidence type="ECO:0000256" key="5">
    <source>
        <dbReference type="ARBA" id="ARBA00022989"/>
    </source>
</evidence>
<evidence type="ECO:0000256" key="10">
    <source>
        <dbReference type="SAM" id="MobiDB-lite"/>
    </source>
</evidence>
<evidence type="ECO:0000256" key="11">
    <source>
        <dbReference type="SAM" id="Phobius"/>
    </source>
</evidence>
<dbReference type="InterPro" id="IPR017452">
    <property type="entry name" value="GPCR_Rhodpsn_7TM"/>
</dbReference>
<evidence type="ECO:0000256" key="4">
    <source>
        <dbReference type="ARBA" id="ARBA00022692"/>
    </source>
</evidence>
<evidence type="ECO:0000256" key="6">
    <source>
        <dbReference type="ARBA" id="ARBA00023040"/>
    </source>
</evidence>
<feature type="transmembrane region" description="Helical" evidence="11">
    <location>
        <begin position="288"/>
        <end position="312"/>
    </location>
</feature>
<evidence type="ECO:0000259" key="12">
    <source>
        <dbReference type="PROSITE" id="PS50262"/>
    </source>
</evidence>
<feature type="domain" description="G-protein coupled receptors family 1 profile" evidence="12">
    <location>
        <begin position="222"/>
        <end position="436"/>
    </location>
</feature>
<feature type="compositionally biased region" description="Low complexity" evidence="10">
    <location>
        <begin position="63"/>
        <end position="78"/>
    </location>
</feature>
<keyword evidence="7 11" id="KW-0472">Membrane</keyword>
<feature type="transmembrane region" description="Helical" evidence="11">
    <location>
        <begin position="240"/>
        <end position="265"/>
    </location>
</feature>
<protein>
    <recommendedName>
        <fullName evidence="12">G-protein coupled receptors family 1 profile domain-containing protein</fullName>
    </recommendedName>
</protein>
<keyword evidence="6" id="KW-0297">G-protein coupled receptor</keyword>
<dbReference type="SUPFAM" id="SSF81321">
    <property type="entry name" value="Family A G protein-coupled receptor-like"/>
    <property type="match status" value="1"/>
</dbReference>